<dbReference type="GO" id="GO:0003824">
    <property type="term" value="F:catalytic activity"/>
    <property type="evidence" value="ECO:0007669"/>
    <property type="project" value="InterPro"/>
</dbReference>
<dbReference type="OrthoDB" id="421993at2759"/>
<dbReference type="Gene3D" id="3.90.1300.10">
    <property type="entry name" value="Amidase signature (AS) domain"/>
    <property type="match status" value="1"/>
</dbReference>
<sequence>MMFEGAGFGTSAKMYYDTTLQESFSRGLKCHPNHLSKRAILIRLIAKYLHEDYNSIFYGKAQNLGRVLCKAYDEALQKYDVLILPTIPKKAPVLPQGNPTMKEYLAKTSGLNSNTSPFDVTGHPALSINAGFSDGLPVGMMIVGRKFEEATVLNVAYAYEKVRDAKERKETERNAKE</sequence>
<dbReference type="Proteomes" id="UP001163046">
    <property type="component" value="Unassembled WGS sequence"/>
</dbReference>
<dbReference type="EMBL" id="MU825402">
    <property type="protein sequence ID" value="KAJ7392126.1"/>
    <property type="molecule type" value="Genomic_DNA"/>
</dbReference>
<feature type="domain" description="Amidase" evidence="1">
    <location>
        <begin position="43"/>
        <end position="153"/>
    </location>
</feature>
<evidence type="ECO:0000313" key="2">
    <source>
        <dbReference type="EMBL" id="KAJ7392126.1"/>
    </source>
</evidence>
<organism evidence="2 3">
    <name type="scientific">Desmophyllum pertusum</name>
    <dbReference type="NCBI Taxonomy" id="174260"/>
    <lineage>
        <taxon>Eukaryota</taxon>
        <taxon>Metazoa</taxon>
        <taxon>Cnidaria</taxon>
        <taxon>Anthozoa</taxon>
        <taxon>Hexacorallia</taxon>
        <taxon>Scleractinia</taxon>
        <taxon>Caryophylliina</taxon>
        <taxon>Caryophylliidae</taxon>
        <taxon>Desmophyllum</taxon>
    </lineage>
</organism>
<dbReference type="InterPro" id="IPR036928">
    <property type="entry name" value="AS_sf"/>
</dbReference>
<proteinExistence type="predicted"/>
<dbReference type="InterPro" id="IPR000120">
    <property type="entry name" value="Amidase"/>
</dbReference>
<keyword evidence="3" id="KW-1185">Reference proteome</keyword>
<dbReference type="PANTHER" id="PTHR11895:SF170">
    <property type="entry name" value="AMIDASE"/>
    <property type="match status" value="1"/>
</dbReference>
<protein>
    <recommendedName>
        <fullName evidence="1">Amidase domain-containing protein</fullName>
    </recommendedName>
</protein>
<evidence type="ECO:0000259" key="1">
    <source>
        <dbReference type="Pfam" id="PF01425"/>
    </source>
</evidence>
<dbReference type="InterPro" id="IPR023631">
    <property type="entry name" value="Amidase_dom"/>
</dbReference>
<gene>
    <name evidence="2" type="ORF">OS493_013498</name>
</gene>
<comment type="caution">
    <text evidence="2">The sequence shown here is derived from an EMBL/GenBank/DDBJ whole genome shotgun (WGS) entry which is preliminary data.</text>
</comment>
<accession>A0A9X0DA37</accession>
<dbReference type="PANTHER" id="PTHR11895">
    <property type="entry name" value="TRANSAMIDASE"/>
    <property type="match status" value="1"/>
</dbReference>
<dbReference type="SUPFAM" id="SSF75304">
    <property type="entry name" value="Amidase signature (AS) enzymes"/>
    <property type="match status" value="1"/>
</dbReference>
<dbReference type="AlphaFoldDB" id="A0A9X0DA37"/>
<dbReference type="Pfam" id="PF01425">
    <property type="entry name" value="Amidase"/>
    <property type="match status" value="1"/>
</dbReference>
<evidence type="ECO:0000313" key="3">
    <source>
        <dbReference type="Proteomes" id="UP001163046"/>
    </source>
</evidence>
<reference evidence="2" key="1">
    <citation type="submission" date="2023-01" db="EMBL/GenBank/DDBJ databases">
        <title>Genome assembly of the deep-sea coral Lophelia pertusa.</title>
        <authorList>
            <person name="Herrera S."/>
            <person name="Cordes E."/>
        </authorList>
    </citation>
    <scope>NUCLEOTIDE SEQUENCE</scope>
    <source>
        <strain evidence="2">USNM1676648</strain>
        <tissue evidence="2">Polyp</tissue>
    </source>
</reference>
<name>A0A9X0DA37_9CNID</name>